<comment type="caution">
    <text evidence="1">The sequence shown here is derived from an EMBL/GenBank/DDBJ whole genome shotgun (WGS) entry which is preliminary data.</text>
</comment>
<protein>
    <submittedName>
        <fullName evidence="1">ABC transporter substrate-binding protein</fullName>
    </submittedName>
</protein>
<proteinExistence type="predicted"/>
<dbReference type="Pfam" id="PF13379">
    <property type="entry name" value="NMT1_2"/>
    <property type="match status" value="1"/>
</dbReference>
<accession>A0ABS5FZY8</accession>
<dbReference type="Proteomes" id="UP001314635">
    <property type="component" value="Unassembled WGS sequence"/>
</dbReference>
<sequence>MPLADLSEDRRMTLHRYAALSAVVLAVTLGTAKAETIRVAIGTQDTTINCATGGLLIRELNLLDKYLPHDGKYKDTTYDIQWRNFTSGAPLTNEMVAGKLDFGAMADFPGSLNGVAFQKAGRRSLFISVLSGSTKGSGNGIVVPKDSPARSLDDLKGKTISVPFASTAHGMLLRAIEAKGWNPDTDVSIITQAPEVAGPALQANKVDAHADFVPFAELFPWRGFARKIFDGSQASTPTFHGALVDGDYADKYPEVVTAYLRAALEADRLIASEPERYSELISKVTGIEAEVVYLFHGPLGLQTRDATWKPEFRQAVATSIKTLKYLKRADSDLDIDKFVTDKFIRAALTQAGRDYDAEKTNYAQLPLKAKDAASGAEITDVSRVAQIWLKDEPQVRHYASPEAALKALVALEKDGKTARVVYAQDRESGIKLFASQAWFVRSSSGELSAFLLKEGAERWAKAKGGDVVDFAAARDALVASR</sequence>
<dbReference type="PANTHER" id="PTHR30024:SF45">
    <property type="entry name" value="ABC TRANSPORTER SUBSTRATE-BINDING PROTEIN"/>
    <property type="match status" value="1"/>
</dbReference>
<name>A0ABS5FZY8_9BRAD</name>
<dbReference type="SUPFAM" id="SSF53850">
    <property type="entry name" value="Periplasmic binding protein-like II"/>
    <property type="match status" value="1"/>
</dbReference>
<gene>
    <name evidence="1" type="ORF">JQ619_02300</name>
</gene>
<dbReference type="EMBL" id="JAFCLK010000002">
    <property type="protein sequence ID" value="MBR1134592.1"/>
    <property type="molecule type" value="Genomic_DNA"/>
</dbReference>
<dbReference type="Gene3D" id="3.40.190.10">
    <property type="entry name" value="Periplasmic binding protein-like II"/>
    <property type="match status" value="2"/>
</dbReference>
<reference evidence="2" key="1">
    <citation type="journal article" date="2021" name="ISME J.">
        <title>Evolutionary origin and ecological implication of a unique nif island in free-living Bradyrhizobium lineages.</title>
        <authorList>
            <person name="Tao J."/>
        </authorList>
    </citation>
    <scope>NUCLEOTIDE SEQUENCE [LARGE SCALE GENOMIC DNA]</scope>
    <source>
        <strain evidence="2">SZCCT0094</strain>
    </source>
</reference>
<evidence type="ECO:0000313" key="2">
    <source>
        <dbReference type="Proteomes" id="UP001314635"/>
    </source>
</evidence>
<evidence type="ECO:0000313" key="1">
    <source>
        <dbReference type="EMBL" id="MBR1134592.1"/>
    </source>
</evidence>
<dbReference type="SUPFAM" id="SSF160387">
    <property type="entry name" value="NosL/MerB-like"/>
    <property type="match status" value="1"/>
</dbReference>
<dbReference type="PANTHER" id="PTHR30024">
    <property type="entry name" value="ALIPHATIC SULFONATES-BINDING PROTEIN-RELATED"/>
    <property type="match status" value="1"/>
</dbReference>
<keyword evidence="2" id="KW-1185">Reference proteome</keyword>
<organism evidence="1 2">
    <name type="scientific">Bradyrhizobium denitrificans</name>
    <dbReference type="NCBI Taxonomy" id="2734912"/>
    <lineage>
        <taxon>Bacteria</taxon>
        <taxon>Pseudomonadati</taxon>
        <taxon>Pseudomonadota</taxon>
        <taxon>Alphaproteobacteria</taxon>
        <taxon>Hyphomicrobiales</taxon>
        <taxon>Nitrobacteraceae</taxon>
        <taxon>Bradyrhizobium</taxon>
    </lineage>
</organism>
<dbReference type="CDD" id="cd13559">
    <property type="entry name" value="PBP2_SsuA_like_3"/>
    <property type="match status" value="1"/>
</dbReference>